<comment type="caution">
    <text evidence="1">The sequence shown here is derived from an EMBL/GenBank/DDBJ whole genome shotgun (WGS) entry which is preliminary data.</text>
</comment>
<reference evidence="1 2" key="1">
    <citation type="journal article" date="2018" name="PLoS ONE">
        <title>The draft genome of Kipferlia bialata reveals reductive genome evolution in fornicate parasites.</title>
        <authorList>
            <person name="Tanifuji G."/>
            <person name="Takabayashi S."/>
            <person name="Kume K."/>
            <person name="Takagi M."/>
            <person name="Nakayama T."/>
            <person name="Kamikawa R."/>
            <person name="Inagaki Y."/>
            <person name="Hashimoto T."/>
        </authorList>
    </citation>
    <scope>NUCLEOTIDE SEQUENCE [LARGE SCALE GENOMIC DNA]</scope>
    <source>
        <strain evidence="1">NY0173</strain>
    </source>
</reference>
<sequence length="39" mass="4314">MAREALTTADRYRDACASLNVPADAVSEQVVEWCEAQDQ</sequence>
<proteinExistence type="predicted"/>
<accession>A0A391NPT7</accession>
<dbReference type="Proteomes" id="UP000265618">
    <property type="component" value="Unassembled WGS sequence"/>
</dbReference>
<feature type="non-terminal residue" evidence="1">
    <location>
        <position position="39"/>
    </location>
</feature>
<evidence type="ECO:0000313" key="1">
    <source>
        <dbReference type="EMBL" id="GCA63594.1"/>
    </source>
</evidence>
<dbReference type="EMBL" id="BDIP01004162">
    <property type="protein sequence ID" value="GCA63594.1"/>
    <property type="molecule type" value="Genomic_DNA"/>
</dbReference>
<organism evidence="1 2">
    <name type="scientific">Kipferlia bialata</name>
    <dbReference type="NCBI Taxonomy" id="797122"/>
    <lineage>
        <taxon>Eukaryota</taxon>
        <taxon>Metamonada</taxon>
        <taxon>Carpediemonas-like organisms</taxon>
        <taxon>Kipferlia</taxon>
    </lineage>
</organism>
<protein>
    <submittedName>
        <fullName evidence="1">Uncharacterized protein</fullName>
    </submittedName>
</protein>
<keyword evidence="2" id="KW-1185">Reference proteome</keyword>
<evidence type="ECO:0000313" key="2">
    <source>
        <dbReference type="Proteomes" id="UP000265618"/>
    </source>
</evidence>
<dbReference type="AlphaFoldDB" id="A0A391NPT7"/>
<gene>
    <name evidence="1" type="ORF">KIPB_010819</name>
</gene>
<name>A0A391NPT7_9EUKA</name>